<dbReference type="Pfam" id="PF05970">
    <property type="entry name" value="PIF1"/>
    <property type="match status" value="1"/>
</dbReference>
<feature type="region of interest" description="Disordered" evidence="1">
    <location>
        <begin position="457"/>
        <end position="490"/>
    </location>
</feature>
<dbReference type="InterPro" id="IPR010285">
    <property type="entry name" value="DNA_helicase_pif1-like_DEAD"/>
</dbReference>
<dbReference type="Proteomes" id="UP000253792">
    <property type="component" value="Unassembled WGS sequence"/>
</dbReference>
<sequence>MEMADGDRLTPEQAEALSALRDGRNVFLSGNAGTGKSYVLNAFISDLKARNVDFLALAPTGIAALNLTDGSTIHRTLKIAPGVCAPDGPKGSRKVLDAAKVIIIDEISMCRIDLFDHVMGMISQSMTRNGAKQVVLVGDFFQLPPVVTERDSALLMKFYPGNLQGWCFKSRYWTGFDFEPHVLKTVVRQSAPDFIDNLNRARVGDASCLDYFNAHSRSSRAYLPKDTLVLCANNRIADSINRENVDALDAPKVEFTAAVTGMVNSGDKMAPERIVLCRGARVMSLVNSPQEGYVNGTQGTVTDASADAVTVKFDGADEKVRIERHRWEINKSEAIVEMDEEGRPVNRVKTAVVGAYTQIPLKLAYAITIHKSQGLTFDACCVHTKVFAEGQLYVGLSRVRSAAGLTVFPKIEPNRLIASREVVEFYDSLEHRMEEPVQIECPRRYESRVRAYIRDLMDGRDPDAPTPPALEGALENSKGGTPEPGTERPARTLEEKIGADIVARATFALKFAVSSAMSKDHLEAKMLLAGYVLDWGRAPHELYVVCKEGGYRVSASELGIRRSEIEARIAKNSGFDLGSARRQPSPSDSRPGKRKGSAKESAGRTRNTRKANKR</sequence>
<dbReference type="Gene3D" id="2.30.30.940">
    <property type="match status" value="1"/>
</dbReference>
<accession>A0A369LFK5</accession>
<dbReference type="SUPFAM" id="SSF52540">
    <property type="entry name" value="P-loop containing nucleoside triphosphate hydrolases"/>
    <property type="match status" value="2"/>
</dbReference>
<evidence type="ECO:0000259" key="2">
    <source>
        <dbReference type="Pfam" id="PF05970"/>
    </source>
</evidence>
<feature type="domain" description="DNA helicase Pif1-like DEAD-box helicase" evidence="2">
    <location>
        <begin position="9"/>
        <end position="152"/>
    </location>
</feature>
<proteinExistence type="predicted"/>
<dbReference type="InterPro" id="IPR027417">
    <property type="entry name" value="P-loop_NTPase"/>
</dbReference>
<organism evidence="3 4">
    <name type="scientific">Senegalimassilia anaerobia</name>
    <dbReference type="NCBI Taxonomy" id="1473216"/>
    <lineage>
        <taxon>Bacteria</taxon>
        <taxon>Bacillati</taxon>
        <taxon>Actinomycetota</taxon>
        <taxon>Coriobacteriia</taxon>
        <taxon>Coriobacteriales</taxon>
        <taxon>Coriobacteriaceae</taxon>
        <taxon>Senegalimassilia</taxon>
    </lineage>
</organism>
<evidence type="ECO:0000313" key="4">
    <source>
        <dbReference type="Proteomes" id="UP000253792"/>
    </source>
</evidence>
<dbReference type="GO" id="GO:0003678">
    <property type="term" value="F:DNA helicase activity"/>
    <property type="evidence" value="ECO:0007669"/>
    <property type="project" value="InterPro"/>
</dbReference>
<evidence type="ECO:0000256" key="1">
    <source>
        <dbReference type="SAM" id="MobiDB-lite"/>
    </source>
</evidence>
<comment type="caution">
    <text evidence="3">The sequence shown here is derived from an EMBL/GenBank/DDBJ whole genome shotgun (WGS) entry which is preliminary data.</text>
</comment>
<dbReference type="GO" id="GO:0006281">
    <property type="term" value="P:DNA repair"/>
    <property type="evidence" value="ECO:0007669"/>
    <property type="project" value="InterPro"/>
</dbReference>
<reference evidence="3 4" key="1">
    <citation type="journal article" date="2018" name="Elife">
        <title>Discovery and characterization of a prevalent human gut bacterial enzyme sufficient for the inactivation of a family of plant toxins.</title>
        <authorList>
            <person name="Koppel N."/>
            <person name="Bisanz J.E."/>
            <person name="Pandelia M.E."/>
            <person name="Turnbaugh P.J."/>
            <person name="Balskus E.P."/>
        </authorList>
    </citation>
    <scope>NUCLEOTIDE SEQUENCE [LARGE SCALE GENOMIC DNA]</scope>
    <source>
        <strain evidence="4">anaerobia AP69FAA</strain>
    </source>
</reference>
<keyword evidence="4" id="KW-1185">Reference proteome</keyword>
<dbReference type="OrthoDB" id="9763659at2"/>
<dbReference type="CDD" id="cd18809">
    <property type="entry name" value="SF1_C_RecD"/>
    <property type="match status" value="1"/>
</dbReference>
<dbReference type="AlphaFoldDB" id="A0A369LFK5"/>
<evidence type="ECO:0000313" key="3">
    <source>
        <dbReference type="EMBL" id="RDB57427.1"/>
    </source>
</evidence>
<dbReference type="PANTHER" id="PTHR47642:SF7">
    <property type="entry name" value="ATP-DEPENDENT DNA HELICASE PIF1"/>
    <property type="match status" value="1"/>
</dbReference>
<keyword evidence="3" id="KW-0540">Nuclease</keyword>
<dbReference type="Gene3D" id="3.40.50.300">
    <property type="entry name" value="P-loop containing nucleotide triphosphate hydrolases"/>
    <property type="match status" value="2"/>
</dbReference>
<dbReference type="GO" id="GO:0000723">
    <property type="term" value="P:telomere maintenance"/>
    <property type="evidence" value="ECO:0007669"/>
    <property type="project" value="InterPro"/>
</dbReference>
<keyword evidence="3" id="KW-0378">Hydrolase</keyword>
<dbReference type="EMBL" id="PPTP01000001">
    <property type="protein sequence ID" value="RDB57427.1"/>
    <property type="molecule type" value="Genomic_DNA"/>
</dbReference>
<dbReference type="PANTHER" id="PTHR47642">
    <property type="entry name" value="ATP-DEPENDENT DNA HELICASE"/>
    <property type="match status" value="1"/>
</dbReference>
<name>A0A369LFK5_9ACTN</name>
<dbReference type="InterPro" id="IPR051055">
    <property type="entry name" value="PIF1_helicase"/>
</dbReference>
<dbReference type="GO" id="GO:0004527">
    <property type="term" value="F:exonuclease activity"/>
    <property type="evidence" value="ECO:0007669"/>
    <property type="project" value="UniProtKB-KW"/>
</dbReference>
<keyword evidence="3" id="KW-0269">Exonuclease</keyword>
<feature type="region of interest" description="Disordered" evidence="1">
    <location>
        <begin position="571"/>
        <end position="614"/>
    </location>
</feature>
<protein>
    <submittedName>
        <fullName evidence="3">Exonuclease V subunit alpha</fullName>
    </submittedName>
</protein>
<gene>
    <name evidence="3" type="ORF">C1880_00970</name>
</gene>